<evidence type="ECO:0000313" key="2">
    <source>
        <dbReference type="Proteomes" id="UP001153328"/>
    </source>
</evidence>
<sequence>MALASFVEWINFCQAWYPCVGFLRMARHRRAVPE</sequence>
<dbReference type="AlphaFoldDB" id="A0A9W4GZ14"/>
<name>A0A9W4GZ14_9ACTN</name>
<dbReference type="EMBL" id="CAJVAX010000001">
    <property type="protein sequence ID" value="CAG7605923.1"/>
    <property type="molecule type" value="Genomic_DNA"/>
</dbReference>
<keyword evidence="2" id="KW-1185">Reference proteome</keyword>
<dbReference type="Proteomes" id="UP001153328">
    <property type="component" value="Unassembled WGS sequence"/>
</dbReference>
<accession>A0A9W4GZ14</accession>
<reference evidence="1" key="1">
    <citation type="submission" date="2021-06" db="EMBL/GenBank/DDBJ databases">
        <authorList>
            <person name="Arsene-Ploetze F."/>
        </authorList>
    </citation>
    <scope>NUCLEOTIDE SEQUENCE</scope>
    <source>
        <strain evidence="1">SBRY1</strain>
    </source>
</reference>
<organism evidence="1 2">
    <name type="scientific">Actinacidiphila bryophytorum</name>
    <dbReference type="NCBI Taxonomy" id="1436133"/>
    <lineage>
        <taxon>Bacteria</taxon>
        <taxon>Bacillati</taxon>
        <taxon>Actinomycetota</taxon>
        <taxon>Actinomycetes</taxon>
        <taxon>Kitasatosporales</taxon>
        <taxon>Streptomycetaceae</taxon>
        <taxon>Actinacidiphila</taxon>
    </lineage>
</organism>
<evidence type="ECO:0000313" key="1">
    <source>
        <dbReference type="EMBL" id="CAG7605923.1"/>
    </source>
</evidence>
<gene>
    <name evidence="1" type="ORF">SBRY_10874</name>
</gene>
<comment type="caution">
    <text evidence="1">The sequence shown here is derived from an EMBL/GenBank/DDBJ whole genome shotgun (WGS) entry which is preliminary data.</text>
</comment>
<protein>
    <submittedName>
        <fullName evidence="1">Uncharacterized protein</fullName>
    </submittedName>
</protein>
<proteinExistence type="predicted"/>